<dbReference type="AlphaFoldDB" id="A0A5B7CPT3"/>
<name>A0A5B7CPT3_PORTR</name>
<accession>A0A5B7CPT3</accession>
<reference evidence="2 3" key="1">
    <citation type="submission" date="2019-05" db="EMBL/GenBank/DDBJ databases">
        <title>Another draft genome of Portunus trituberculatus and its Hox gene families provides insights of decapod evolution.</title>
        <authorList>
            <person name="Jeong J.-H."/>
            <person name="Song I."/>
            <person name="Kim S."/>
            <person name="Choi T."/>
            <person name="Kim D."/>
            <person name="Ryu S."/>
            <person name="Kim W."/>
        </authorList>
    </citation>
    <scope>NUCLEOTIDE SEQUENCE [LARGE SCALE GENOMIC DNA]</scope>
    <source>
        <tissue evidence="2">Muscle</tissue>
    </source>
</reference>
<feature type="compositionally biased region" description="Basic and acidic residues" evidence="1">
    <location>
        <begin position="12"/>
        <end position="23"/>
    </location>
</feature>
<dbReference type="Proteomes" id="UP000324222">
    <property type="component" value="Unassembled WGS sequence"/>
</dbReference>
<dbReference type="EMBL" id="VSRR010000125">
    <property type="protein sequence ID" value="MPC10644.1"/>
    <property type="molecule type" value="Genomic_DNA"/>
</dbReference>
<evidence type="ECO:0000313" key="2">
    <source>
        <dbReference type="EMBL" id="MPC10644.1"/>
    </source>
</evidence>
<comment type="caution">
    <text evidence="2">The sequence shown here is derived from an EMBL/GenBank/DDBJ whole genome shotgun (WGS) entry which is preliminary data.</text>
</comment>
<proteinExistence type="predicted"/>
<evidence type="ECO:0000256" key="1">
    <source>
        <dbReference type="SAM" id="MobiDB-lite"/>
    </source>
</evidence>
<feature type="region of interest" description="Disordered" evidence="1">
    <location>
        <begin position="1"/>
        <end position="23"/>
    </location>
</feature>
<organism evidence="2 3">
    <name type="scientific">Portunus trituberculatus</name>
    <name type="common">Swimming crab</name>
    <name type="synonym">Neptunus trituberculatus</name>
    <dbReference type="NCBI Taxonomy" id="210409"/>
    <lineage>
        <taxon>Eukaryota</taxon>
        <taxon>Metazoa</taxon>
        <taxon>Ecdysozoa</taxon>
        <taxon>Arthropoda</taxon>
        <taxon>Crustacea</taxon>
        <taxon>Multicrustacea</taxon>
        <taxon>Malacostraca</taxon>
        <taxon>Eumalacostraca</taxon>
        <taxon>Eucarida</taxon>
        <taxon>Decapoda</taxon>
        <taxon>Pleocyemata</taxon>
        <taxon>Brachyura</taxon>
        <taxon>Eubrachyura</taxon>
        <taxon>Portunoidea</taxon>
        <taxon>Portunidae</taxon>
        <taxon>Portuninae</taxon>
        <taxon>Portunus</taxon>
    </lineage>
</organism>
<sequence length="103" mass="11562">MMLHPTFRARHSRPDIRNPLPDRRCPASLPHVPHAVSRKEAGLVGQWVRQVFTSQSATAARGDDSVRDTPRRLIAPSWSCFINAQVVAAYSLHLKSCINSVHR</sequence>
<evidence type="ECO:0000313" key="3">
    <source>
        <dbReference type="Proteomes" id="UP000324222"/>
    </source>
</evidence>
<keyword evidence="3" id="KW-1185">Reference proteome</keyword>
<gene>
    <name evidence="2" type="ORF">E2C01_003283</name>
</gene>
<protein>
    <submittedName>
        <fullName evidence="2">Uncharacterized protein</fullName>
    </submittedName>
</protein>